<name>A0AAD3SCZ2_NEPGR</name>
<keyword evidence="1" id="KW-1133">Transmembrane helix</keyword>
<dbReference type="InterPro" id="IPR044196">
    <property type="entry name" value="At5g19025-like"/>
</dbReference>
<organism evidence="2 3">
    <name type="scientific">Nepenthes gracilis</name>
    <name type="common">Slender pitcher plant</name>
    <dbReference type="NCBI Taxonomy" id="150966"/>
    <lineage>
        <taxon>Eukaryota</taxon>
        <taxon>Viridiplantae</taxon>
        <taxon>Streptophyta</taxon>
        <taxon>Embryophyta</taxon>
        <taxon>Tracheophyta</taxon>
        <taxon>Spermatophyta</taxon>
        <taxon>Magnoliopsida</taxon>
        <taxon>eudicotyledons</taxon>
        <taxon>Gunneridae</taxon>
        <taxon>Pentapetalae</taxon>
        <taxon>Caryophyllales</taxon>
        <taxon>Nepenthaceae</taxon>
        <taxon>Nepenthes</taxon>
    </lineage>
</organism>
<dbReference type="AlphaFoldDB" id="A0AAD3SCZ2"/>
<protein>
    <recommendedName>
        <fullName evidence="4">Ribosomal protein L34e superfamily protein</fullName>
    </recommendedName>
</protein>
<sequence length="219" mass="24431">MTSSLFSYISKPKKLSNSNDHHYHSSSSSSSRLLCRHSPSVATLDLLILILVLFSGTFLLTSYFSYMFNSLSLLLPPLLLSHASILNQWPLLYLLGFVLLCALVAVGFEVCCGIGFRKCNNPKCKGLKKVMEFDLQLQTEECLKSAPDEIDRLPWKGGTETNPDYECIRAELRKLAPPNGRAILLFRAKCGCPVAKLVGWGRKRGRRHKKALANKDLNG</sequence>
<comment type="caution">
    <text evidence="2">The sequence shown here is derived from an EMBL/GenBank/DDBJ whole genome shotgun (WGS) entry which is preliminary data.</text>
</comment>
<evidence type="ECO:0000313" key="2">
    <source>
        <dbReference type="EMBL" id="GMH08389.1"/>
    </source>
</evidence>
<dbReference type="Proteomes" id="UP001279734">
    <property type="component" value="Unassembled WGS sequence"/>
</dbReference>
<evidence type="ECO:0000256" key="1">
    <source>
        <dbReference type="SAM" id="Phobius"/>
    </source>
</evidence>
<evidence type="ECO:0008006" key="4">
    <source>
        <dbReference type="Google" id="ProtNLM"/>
    </source>
</evidence>
<feature type="transmembrane region" description="Helical" evidence="1">
    <location>
        <begin position="46"/>
        <end position="71"/>
    </location>
</feature>
<keyword evidence="3" id="KW-1185">Reference proteome</keyword>
<feature type="transmembrane region" description="Helical" evidence="1">
    <location>
        <begin position="91"/>
        <end position="116"/>
    </location>
</feature>
<evidence type="ECO:0000313" key="3">
    <source>
        <dbReference type="Proteomes" id="UP001279734"/>
    </source>
</evidence>
<keyword evidence="1" id="KW-0472">Membrane</keyword>
<reference evidence="2" key="1">
    <citation type="submission" date="2023-05" db="EMBL/GenBank/DDBJ databases">
        <title>Nepenthes gracilis genome sequencing.</title>
        <authorList>
            <person name="Fukushima K."/>
        </authorList>
    </citation>
    <scope>NUCLEOTIDE SEQUENCE</scope>
    <source>
        <strain evidence="2">SING2019-196</strain>
    </source>
</reference>
<accession>A0AAD3SCZ2</accession>
<gene>
    <name evidence="2" type="ORF">Nepgr_010229</name>
</gene>
<dbReference type="PANTHER" id="PTHR47479">
    <property type="entry name" value="OS05G0393200 PROTEIN"/>
    <property type="match status" value="1"/>
</dbReference>
<dbReference type="PANTHER" id="PTHR47479:SF2">
    <property type="entry name" value="OS05G0393200 PROTEIN"/>
    <property type="match status" value="1"/>
</dbReference>
<dbReference type="EMBL" id="BSYO01000008">
    <property type="protein sequence ID" value="GMH08389.1"/>
    <property type="molecule type" value="Genomic_DNA"/>
</dbReference>
<proteinExistence type="predicted"/>
<keyword evidence="1" id="KW-0812">Transmembrane</keyword>